<dbReference type="EMBL" id="OE193336">
    <property type="protein sequence ID" value="CAD7579702.1"/>
    <property type="molecule type" value="Genomic_DNA"/>
</dbReference>
<accession>A0A7R9JI37</accession>
<feature type="compositionally biased region" description="Polar residues" evidence="1">
    <location>
        <begin position="87"/>
        <end position="109"/>
    </location>
</feature>
<protein>
    <submittedName>
        <fullName evidence="2">(California timema) hypothetical protein</fullName>
    </submittedName>
</protein>
<organism evidence="2">
    <name type="scientific">Timema californicum</name>
    <name type="common">California timema</name>
    <name type="synonym">Walking stick</name>
    <dbReference type="NCBI Taxonomy" id="61474"/>
    <lineage>
        <taxon>Eukaryota</taxon>
        <taxon>Metazoa</taxon>
        <taxon>Ecdysozoa</taxon>
        <taxon>Arthropoda</taxon>
        <taxon>Hexapoda</taxon>
        <taxon>Insecta</taxon>
        <taxon>Pterygota</taxon>
        <taxon>Neoptera</taxon>
        <taxon>Polyneoptera</taxon>
        <taxon>Phasmatodea</taxon>
        <taxon>Timematodea</taxon>
        <taxon>Timematoidea</taxon>
        <taxon>Timematidae</taxon>
        <taxon>Timema</taxon>
    </lineage>
</organism>
<gene>
    <name evidence="2" type="ORF">TCMB3V08_LOCUS12235</name>
</gene>
<evidence type="ECO:0000256" key="1">
    <source>
        <dbReference type="SAM" id="MobiDB-lite"/>
    </source>
</evidence>
<dbReference type="AlphaFoldDB" id="A0A7R9JI37"/>
<evidence type="ECO:0000313" key="2">
    <source>
        <dbReference type="EMBL" id="CAD7579702.1"/>
    </source>
</evidence>
<reference evidence="2" key="1">
    <citation type="submission" date="2020-11" db="EMBL/GenBank/DDBJ databases">
        <authorList>
            <person name="Tran Van P."/>
        </authorList>
    </citation>
    <scope>NUCLEOTIDE SEQUENCE</scope>
</reference>
<sequence>MSSSSPDTARTKPKLPERIDDGCDYVTLNITKDHTDTQDFPWISKKRRGQRVQSPTRQRLAQRNEPLQTYAQRLEKKHTFTLPPTHMSKTTARTLTMSSSSPDTAQTKLNLPERIDED</sequence>
<feature type="compositionally biased region" description="Polar residues" evidence="1">
    <location>
        <begin position="51"/>
        <end position="64"/>
    </location>
</feature>
<feature type="region of interest" description="Disordered" evidence="1">
    <location>
        <begin position="45"/>
        <end position="64"/>
    </location>
</feature>
<name>A0A7R9JI37_TIMCA</name>
<proteinExistence type="predicted"/>
<feature type="region of interest" description="Disordered" evidence="1">
    <location>
        <begin position="75"/>
        <end position="118"/>
    </location>
</feature>